<proteinExistence type="predicted"/>
<dbReference type="Gene3D" id="2.60.120.260">
    <property type="entry name" value="Galactose-binding domain-like"/>
    <property type="match status" value="1"/>
</dbReference>
<evidence type="ECO:0000256" key="1">
    <source>
        <dbReference type="SAM" id="SignalP"/>
    </source>
</evidence>
<comment type="caution">
    <text evidence="2">The sequence shown here is derived from an EMBL/GenBank/DDBJ whole genome shotgun (WGS) entry which is preliminary data.</text>
</comment>
<keyword evidence="3" id="KW-1185">Reference proteome</keyword>
<gene>
    <name evidence="2" type="ORF">ACFOEN_05010</name>
</gene>
<reference evidence="3" key="1">
    <citation type="journal article" date="2019" name="Int. J. Syst. Evol. Microbiol.">
        <title>The Global Catalogue of Microorganisms (GCM) 10K type strain sequencing project: providing services to taxonomists for standard genome sequencing and annotation.</title>
        <authorList>
            <consortium name="The Broad Institute Genomics Platform"/>
            <consortium name="The Broad Institute Genome Sequencing Center for Infectious Disease"/>
            <person name="Wu L."/>
            <person name="Ma J."/>
        </authorList>
    </citation>
    <scope>NUCLEOTIDE SEQUENCE [LARGE SCALE GENOMIC DNA]</scope>
    <source>
        <strain evidence="3">KCTC 52168</strain>
    </source>
</reference>
<name>A0ABV7H078_9BURK</name>
<feature type="chain" id="PRO_5047499494" description="CBM-cenC domain-containing protein" evidence="1">
    <location>
        <begin position="27"/>
        <end position="186"/>
    </location>
</feature>
<sequence>MHRNFRRLCIALWCALLLPLGTAVKAGEVRIVSNPGLQAEDGASDSISGWRVDGKGAVVASDAAVRRSERATARIEFQNGNPYAGVAQRLVNLDAVRGRTLVVTGWIMRETDDPEAGVWIRAFGADGKSLAYANTYALSKGPPKQWRQHELEFTVPLEAAGVILGAALYGQSGRIWVAELDARVRD</sequence>
<evidence type="ECO:0000313" key="2">
    <source>
        <dbReference type="EMBL" id="MFC3147002.1"/>
    </source>
</evidence>
<protein>
    <recommendedName>
        <fullName evidence="4">CBM-cenC domain-containing protein</fullName>
    </recommendedName>
</protein>
<accession>A0ABV7H078</accession>
<dbReference type="Proteomes" id="UP001595556">
    <property type="component" value="Unassembled WGS sequence"/>
</dbReference>
<keyword evidence="1" id="KW-0732">Signal</keyword>
<dbReference type="RefSeq" id="WP_377301673.1">
    <property type="nucleotide sequence ID" value="NZ_CP180191.1"/>
</dbReference>
<evidence type="ECO:0008006" key="4">
    <source>
        <dbReference type="Google" id="ProtNLM"/>
    </source>
</evidence>
<evidence type="ECO:0000313" key="3">
    <source>
        <dbReference type="Proteomes" id="UP001595556"/>
    </source>
</evidence>
<feature type="signal peptide" evidence="1">
    <location>
        <begin position="1"/>
        <end position="26"/>
    </location>
</feature>
<organism evidence="2 3">
    <name type="scientific">Piscinibacterium candidicorallinum</name>
    <dbReference type="NCBI Taxonomy" id="1793872"/>
    <lineage>
        <taxon>Bacteria</taxon>
        <taxon>Pseudomonadati</taxon>
        <taxon>Pseudomonadota</taxon>
        <taxon>Betaproteobacteria</taxon>
        <taxon>Burkholderiales</taxon>
        <taxon>Piscinibacterium</taxon>
    </lineage>
</organism>
<dbReference type="EMBL" id="JBHRTI010000003">
    <property type="protein sequence ID" value="MFC3147002.1"/>
    <property type="molecule type" value="Genomic_DNA"/>
</dbReference>